<dbReference type="Proteomes" id="UP000051682">
    <property type="component" value="Unassembled WGS sequence"/>
</dbReference>
<reference evidence="2 3" key="1">
    <citation type="submission" date="2015-10" db="EMBL/GenBank/DDBJ databases">
        <title>Chryseobacterium aquaticum genome.</title>
        <authorList>
            <person name="Newman J.D."/>
            <person name="Ferguson M.B."/>
            <person name="Miller J.R."/>
        </authorList>
    </citation>
    <scope>NUCLEOTIDE SEQUENCE [LARGE SCALE GENOMIC DNA]</scope>
    <source>
        <strain evidence="2 3">KCTC 12483</strain>
    </source>
</reference>
<keyword evidence="3" id="KW-1185">Reference proteome</keyword>
<accession>A0A0Q3HTM7</accession>
<evidence type="ECO:0000313" key="3">
    <source>
        <dbReference type="Proteomes" id="UP000051682"/>
    </source>
</evidence>
<dbReference type="AlphaFoldDB" id="A0A0Q3HTM7"/>
<dbReference type="OrthoDB" id="1250816at2"/>
<sequence>MDKKILKQLKSDYEEREIKPSANLWDQIDAALEKESATPQKSSFSSNWWKYAAVVLLIISLGTFMYYNDGFNTEKTDYIVKQNLKEEVLEKENYSEIIPTEEKTEEEFSQEIVKETEHKVKQNSNEDLVPQKEAIQPQFSEHTESIIIINQAETSIFDQEQTENKITPEISDTKKISYVTANDLLLGNELDKSREKANADTRKFGVIHRDKVFPKFNNVVVLGATVYIDPR</sequence>
<organism evidence="2 3">
    <name type="scientific">Chryseobacterium aquaticum</name>
    <dbReference type="NCBI Taxonomy" id="452084"/>
    <lineage>
        <taxon>Bacteria</taxon>
        <taxon>Pseudomonadati</taxon>
        <taxon>Bacteroidota</taxon>
        <taxon>Flavobacteriia</taxon>
        <taxon>Flavobacteriales</taxon>
        <taxon>Weeksellaceae</taxon>
        <taxon>Chryseobacterium group</taxon>
        <taxon>Chryseobacterium</taxon>
    </lineage>
</organism>
<keyword evidence="1" id="KW-0812">Transmembrane</keyword>
<keyword evidence="1" id="KW-0472">Membrane</keyword>
<evidence type="ECO:0000256" key="1">
    <source>
        <dbReference type="SAM" id="Phobius"/>
    </source>
</evidence>
<dbReference type="STRING" id="452084.AR438_09430"/>
<dbReference type="EMBL" id="LLYZ01000005">
    <property type="protein sequence ID" value="KQK25805.1"/>
    <property type="molecule type" value="Genomic_DNA"/>
</dbReference>
<evidence type="ECO:0000313" key="2">
    <source>
        <dbReference type="EMBL" id="KQK25805.1"/>
    </source>
</evidence>
<keyword evidence="1" id="KW-1133">Transmembrane helix</keyword>
<feature type="transmembrane region" description="Helical" evidence="1">
    <location>
        <begin position="48"/>
        <end position="67"/>
    </location>
</feature>
<dbReference type="RefSeq" id="WP_056014680.1">
    <property type="nucleotide sequence ID" value="NZ_LLYZ01000005.1"/>
</dbReference>
<gene>
    <name evidence="2" type="ORF">AR438_09430</name>
</gene>
<proteinExistence type="predicted"/>
<protein>
    <submittedName>
        <fullName evidence="2">Uncharacterized protein</fullName>
    </submittedName>
</protein>
<name>A0A0Q3HTM7_9FLAO</name>
<comment type="caution">
    <text evidence="2">The sequence shown here is derived from an EMBL/GenBank/DDBJ whole genome shotgun (WGS) entry which is preliminary data.</text>
</comment>